<dbReference type="EMBL" id="JANBUN010000254">
    <property type="protein sequence ID" value="KAJ2805341.1"/>
    <property type="molecule type" value="Genomic_DNA"/>
</dbReference>
<protein>
    <submittedName>
        <fullName evidence="1">Uncharacterized protein</fullName>
    </submittedName>
</protein>
<sequence length="997" mass="106006">MATLVVTIGACLERLEEGAFGESLAAIDQYCGSNASAASAPPRWVDRIGGGGGDDDGDGAESDAGSVASSFSDVASFRDAPSSPQWLEGAGGGGSHTAASVLGRLRQLVHREESWHRTRATYEDHLAQMAAHLQQQTIELDAAREKLASLGHAGTDAAPADERGRRPVPTPNWWSTFLPAAAPSGAAAAAAASVAGPPNWSPLAMDFTGPAPGDPAYMAPPTPVAGAIRYPTPNPAFTTVPATGEVVCIECIQACERVADAVLSGNFDARVRCTRCHAADDGEGDEWPLLGGSGSGAAARTPLIRRPNGHTQRLANRVNRMASLLSFVTREIIEVAHNDGIRGLLGTQGKIDGLRGTWLDLMNEVNTMTMVHTEQARNITHVCNSVANGNLTEKVTADLNGEMLDLKTTINAMVDQLSSFSVEVTRVTHAVGTEGILGVAAEVPGVNGVWKELTDNVNNMADNLTIQVRGISKVCQSVAAGDLTQTINVEARGEMLELKTTINSMVTSLNTMAHEVSRVAVEVGTDGVLGGQANVPNVDGVWKDLTDSVNKMADNLTNQVRDIADVTRSILVGDLTKQVTSELSGEMGELKTTINTMVRRLSFFADEVTRIAFEVGLEGRLGTHAHVLGVEGVWMELMTNLNKMAYNITHQIRTISEVTASVSEGDLSKLVDIPCRGEMGFLKKTINDMVGRLKTFSSEVSRVAREVGTDGDLGGQAIVPDVEGTWKDLTDNVNNMANNLTKQVRDIAMVTKAVAAGDLTKKVEVPLNGEMGDLKLTINTMVDQLGSFAAEVSRVAKDVGTDGVLGRQANVVGIQGTWKDLTNNVNKMADNLTNQVRDIADVTKAVAAGDLTKKVTSELNGEMEELKTTINTMVDRLGTFASEVFRVAVQVGNEGILGGQANVEDVDGTWRDLTNMVNNMANNLTSQVCICGNVGRAGAFPGVWGCEQLLTAAVFNALGAFDQRGHQGRRARRPHPKDWRRCAGRDGRAQADHQYHG</sequence>
<comment type="caution">
    <text evidence="1">The sequence shown here is derived from an EMBL/GenBank/DDBJ whole genome shotgun (WGS) entry which is preliminary data.</text>
</comment>
<keyword evidence="2" id="KW-1185">Reference proteome</keyword>
<evidence type="ECO:0000313" key="2">
    <source>
        <dbReference type="Proteomes" id="UP001140087"/>
    </source>
</evidence>
<reference evidence="1" key="1">
    <citation type="submission" date="2022-07" db="EMBL/GenBank/DDBJ databases">
        <title>Phylogenomic reconstructions and comparative analyses of Kickxellomycotina fungi.</title>
        <authorList>
            <person name="Reynolds N.K."/>
            <person name="Stajich J.E."/>
            <person name="Barry K."/>
            <person name="Grigoriev I.V."/>
            <person name="Crous P."/>
            <person name="Smith M.E."/>
        </authorList>
    </citation>
    <scope>NUCLEOTIDE SEQUENCE</scope>
    <source>
        <strain evidence="1">BCRC 34780</strain>
    </source>
</reference>
<dbReference type="Proteomes" id="UP001140087">
    <property type="component" value="Unassembled WGS sequence"/>
</dbReference>
<accession>A0ACC1LD61</accession>
<organism evidence="1 2">
    <name type="scientific">Coemansia helicoidea</name>
    <dbReference type="NCBI Taxonomy" id="1286919"/>
    <lineage>
        <taxon>Eukaryota</taxon>
        <taxon>Fungi</taxon>
        <taxon>Fungi incertae sedis</taxon>
        <taxon>Zoopagomycota</taxon>
        <taxon>Kickxellomycotina</taxon>
        <taxon>Kickxellomycetes</taxon>
        <taxon>Kickxellales</taxon>
        <taxon>Kickxellaceae</taxon>
        <taxon>Coemansia</taxon>
    </lineage>
</organism>
<name>A0ACC1LD61_9FUNG</name>
<gene>
    <name evidence="1" type="ORF">H4R21_001295</name>
</gene>
<proteinExistence type="predicted"/>
<evidence type="ECO:0000313" key="1">
    <source>
        <dbReference type="EMBL" id="KAJ2805341.1"/>
    </source>
</evidence>